<dbReference type="EMBL" id="CYPS01000057">
    <property type="protein sequence ID" value="CUH44844.1"/>
    <property type="molecule type" value="Genomic_DNA"/>
</dbReference>
<gene>
    <name evidence="2" type="ORF">RUM4293_03750</name>
</gene>
<protein>
    <submittedName>
        <fullName evidence="2">V-type ATP synthase subunit E</fullName>
    </submittedName>
</protein>
<feature type="coiled-coil region" evidence="1">
    <location>
        <begin position="38"/>
        <end position="65"/>
    </location>
</feature>
<dbReference type="RefSeq" id="WP_058274785.1">
    <property type="nucleotide sequence ID" value="NZ_CYPS01000057.1"/>
</dbReference>
<evidence type="ECO:0000256" key="1">
    <source>
        <dbReference type="SAM" id="Coils"/>
    </source>
</evidence>
<organism evidence="2 3">
    <name type="scientific">Ruegeria atlantica</name>
    <dbReference type="NCBI Taxonomy" id="81569"/>
    <lineage>
        <taxon>Bacteria</taxon>
        <taxon>Pseudomonadati</taxon>
        <taxon>Pseudomonadota</taxon>
        <taxon>Alphaproteobacteria</taxon>
        <taxon>Rhodobacterales</taxon>
        <taxon>Roseobacteraceae</taxon>
        <taxon>Ruegeria</taxon>
    </lineage>
</organism>
<keyword evidence="1" id="KW-0175">Coiled coil</keyword>
<dbReference type="AlphaFoldDB" id="A0A0N7LPC6"/>
<reference evidence="3" key="1">
    <citation type="submission" date="2015-09" db="EMBL/GenBank/DDBJ databases">
        <authorList>
            <person name="Rodrigo-Torres L."/>
            <person name="Arahal D.R."/>
        </authorList>
    </citation>
    <scope>NUCLEOTIDE SEQUENCE [LARGE SCALE GENOMIC DNA]</scope>
    <source>
        <strain evidence="3">CECT 4293</strain>
    </source>
</reference>
<sequence length="225" mass="24566">MAQDGMISHGVDALIDKLRNDGVAAGQADAEKLRTDAKAEAAKILADAKREADDYQKKARTDSDKYRAAGEEALNTAMRDAVLTMKGGLTDRFREDVERLVTKEMAEPGLLKQMILEVVGRESEGVNLDGKVQVILPAKVATQEDIKQNADDIQSGKLTKYVLGLTADMLREQVELHASDDAQGGIRVRAEDQGVVLDLTDKAVASLLMEHLQPRFRAVLEGVIR</sequence>
<accession>A0A0N7LPC6</accession>
<name>A0A0N7LPC6_9RHOB</name>
<evidence type="ECO:0000313" key="3">
    <source>
        <dbReference type="Proteomes" id="UP000050786"/>
    </source>
</evidence>
<proteinExistence type="predicted"/>
<dbReference type="Proteomes" id="UP000050786">
    <property type="component" value="Unassembled WGS sequence"/>
</dbReference>
<keyword evidence="3" id="KW-1185">Reference proteome</keyword>
<evidence type="ECO:0000313" key="2">
    <source>
        <dbReference type="EMBL" id="CUH44844.1"/>
    </source>
</evidence>